<keyword evidence="12" id="KW-0472">Membrane</keyword>
<comment type="similarity">
    <text evidence="3 10">Belongs to the glycosyl hydrolase 27 family.</text>
</comment>
<dbReference type="InterPro" id="IPR013785">
    <property type="entry name" value="Aldolase_TIM"/>
</dbReference>
<dbReference type="PANTHER" id="PTHR11452">
    <property type="entry name" value="ALPHA-GALACTOSIDASE/ALPHA-N-ACETYLGALACTOSAMINIDASE"/>
    <property type="match status" value="1"/>
</dbReference>
<dbReference type="SUPFAM" id="SSF51445">
    <property type="entry name" value="(Trans)glycosidases"/>
    <property type="match status" value="2"/>
</dbReference>
<feature type="domain" description="Peptidase A1" evidence="13">
    <location>
        <begin position="595"/>
        <end position="936"/>
    </location>
</feature>
<dbReference type="EMBL" id="MDYQ01000003">
    <property type="protein sequence ID" value="PRP89387.1"/>
    <property type="molecule type" value="Genomic_DNA"/>
</dbReference>
<dbReference type="Pfam" id="PF17801">
    <property type="entry name" value="Melibiase_C"/>
    <property type="match status" value="1"/>
</dbReference>
<keyword evidence="12" id="KW-1133">Transmembrane helix</keyword>
<dbReference type="SUPFAM" id="SSF50630">
    <property type="entry name" value="Acid proteases"/>
    <property type="match status" value="1"/>
</dbReference>
<evidence type="ECO:0000256" key="9">
    <source>
        <dbReference type="ARBA" id="ARBA00023295"/>
    </source>
</evidence>
<dbReference type="STRING" id="1890364.A0A2P6NZL4"/>
<dbReference type="Gene3D" id="3.20.20.80">
    <property type="entry name" value="Glycosidases"/>
    <property type="match status" value="1"/>
</dbReference>
<keyword evidence="12" id="KW-0812">Transmembrane</keyword>
<dbReference type="PRINTS" id="PR00740">
    <property type="entry name" value="GLHYDRLASE27"/>
</dbReference>
<evidence type="ECO:0000256" key="5">
    <source>
        <dbReference type="ARBA" id="ARBA00022729"/>
    </source>
</evidence>
<organism evidence="14 15">
    <name type="scientific">Planoprotostelium fungivorum</name>
    <dbReference type="NCBI Taxonomy" id="1890364"/>
    <lineage>
        <taxon>Eukaryota</taxon>
        <taxon>Amoebozoa</taxon>
        <taxon>Evosea</taxon>
        <taxon>Variosea</taxon>
        <taxon>Cavosteliida</taxon>
        <taxon>Cavosteliaceae</taxon>
        <taxon>Planoprotostelium</taxon>
    </lineage>
</organism>
<dbReference type="CDD" id="cd14792">
    <property type="entry name" value="GH27"/>
    <property type="match status" value="1"/>
</dbReference>
<keyword evidence="6 10" id="KW-0378">Hydrolase</keyword>
<dbReference type="InterPro" id="IPR000111">
    <property type="entry name" value="Glyco_hydro_27/36_CS"/>
</dbReference>
<protein>
    <recommendedName>
        <fullName evidence="4 10">Alpha-galactosidase</fullName>
        <ecNumber evidence="4 10">3.2.1.22</ecNumber>
    </recommendedName>
    <alternativeName>
        <fullName evidence="10">Melibiase</fullName>
    </alternativeName>
</protein>
<dbReference type="GO" id="GO:0042123">
    <property type="term" value="F:glucanosyltransferase activity"/>
    <property type="evidence" value="ECO:0007669"/>
    <property type="project" value="UniProtKB-ARBA"/>
</dbReference>
<dbReference type="PROSITE" id="PS51767">
    <property type="entry name" value="PEPTIDASE_A1"/>
    <property type="match status" value="1"/>
</dbReference>
<dbReference type="Gene3D" id="1.20.58.1040">
    <property type="match status" value="1"/>
</dbReference>
<feature type="transmembrane region" description="Helical" evidence="12">
    <location>
        <begin position="254"/>
        <end position="276"/>
    </location>
</feature>
<feature type="transmembrane region" description="Helical" evidence="12">
    <location>
        <begin position="297"/>
        <end position="319"/>
    </location>
</feature>
<dbReference type="InterPro" id="IPR002241">
    <property type="entry name" value="Glyco_hydro_27"/>
</dbReference>
<dbReference type="Proteomes" id="UP000241769">
    <property type="component" value="Unassembled WGS sequence"/>
</dbReference>
<comment type="similarity">
    <text evidence="2">Belongs to the glycosyl hydrolase 72 family.</text>
</comment>
<evidence type="ECO:0000256" key="11">
    <source>
        <dbReference type="SAM" id="MobiDB-lite"/>
    </source>
</evidence>
<dbReference type="PROSITE" id="PS00141">
    <property type="entry name" value="ASP_PROTEASE"/>
    <property type="match status" value="1"/>
</dbReference>
<accession>A0A2P6NZL4</accession>
<feature type="transmembrane region" description="Helical" evidence="12">
    <location>
        <begin position="373"/>
        <end position="395"/>
    </location>
</feature>
<dbReference type="Pfam" id="PF07983">
    <property type="entry name" value="X8"/>
    <property type="match status" value="1"/>
</dbReference>
<evidence type="ECO:0000313" key="15">
    <source>
        <dbReference type="Proteomes" id="UP000241769"/>
    </source>
</evidence>
<dbReference type="InterPro" id="IPR001969">
    <property type="entry name" value="Aspartic_peptidase_AS"/>
</dbReference>
<keyword evidence="8" id="KW-0325">Glycoprotein</keyword>
<keyword evidence="5" id="KW-0732">Signal</keyword>
<evidence type="ECO:0000313" key="14">
    <source>
        <dbReference type="EMBL" id="PRP89387.1"/>
    </source>
</evidence>
<dbReference type="EC" id="3.2.1.22" evidence="4 10"/>
<dbReference type="Pfam" id="PF00026">
    <property type="entry name" value="Asp"/>
    <property type="match status" value="1"/>
</dbReference>
<dbReference type="PANTHER" id="PTHR11452:SF75">
    <property type="entry name" value="ALPHA-GALACTOSIDASE MEL1"/>
    <property type="match status" value="1"/>
</dbReference>
<comment type="caution">
    <text evidence="14">The sequence shown here is derived from an EMBL/GenBank/DDBJ whole genome shotgun (WGS) entry which is preliminary data.</text>
</comment>
<evidence type="ECO:0000256" key="3">
    <source>
        <dbReference type="ARBA" id="ARBA00009743"/>
    </source>
</evidence>
<feature type="transmembrane region" description="Helical" evidence="12">
    <location>
        <begin position="325"/>
        <end position="352"/>
    </location>
</feature>
<dbReference type="InterPro" id="IPR013780">
    <property type="entry name" value="Glyco_hydro_b"/>
</dbReference>
<dbReference type="FunFam" id="3.20.20.70:FF:000202">
    <property type="entry name" value="Alpha-galactosidase"/>
    <property type="match status" value="1"/>
</dbReference>
<dbReference type="CDD" id="cd05471">
    <property type="entry name" value="pepsin_like"/>
    <property type="match status" value="1"/>
</dbReference>
<keyword evidence="9 10" id="KW-0326">Glycosidase</keyword>
<feature type="compositionally biased region" description="Polar residues" evidence="11">
    <location>
        <begin position="451"/>
        <end position="461"/>
    </location>
</feature>
<dbReference type="OrthoDB" id="5795902at2759"/>
<dbReference type="GO" id="GO:0004557">
    <property type="term" value="F:alpha-galactosidase activity"/>
    <property type="evidence" value="ECO:0007669"/>
    <property type="project" value="UniProtKB-EC"/>
</dbReference>
<dbReference type="GO" id="GO:0006508">
    <property type="term" value="P:proteolysis"/>
    <property type="evidence" value="ECO:0007669"/>
    <property type="project" value="InterPro"/>
</dbReference>
<dbReference type="GO" id="GO:0071852">
    <property type="term" value="P:fungal-type cell wall organization or biogenesis"/>
    <property type="evidence" value="ECO:0007669"/>
    <property type="project" value="UniProtKB-ARBA"/>
</dbReference>
<evidence type="ECO:0000256" key="2">
    <source>
        <dbReference type="ARBA" id="ARBA00007528"/>
    </source>
</evidence>
<dbReference type="SMART" id="SM00768">
    <property type="entry name" value="X8"/>
    <property type="match status" value="1"/>
</dbReference>
<feature type="transmembrane region" description="Helical" evidence="12">
    <location>
        <begin position="184"/>
        <end position="203"/>
    </location>
</feature>
<dbReference type="GO" id="GO:0005995">
    <property type="term" value="P:melibiose catabolic process"/>
    <property type="evidence" value="ECO:0007669"/>
    <property type="project" value="UniProtKB-ARBA"/>
</dbReference>
<dbReference type="InterPro" id="IPR021109">
    <property type="entry name" value="Peptidase_aspartic_dom_sf"/>
</dbReference>
<dbReference type="GO" id="GO:0004190">
    <property type="term" value="F:aspartic-type endopeptidase activity"/>
    <property type="evidence" value="ECO:0007669"/>
    <property type="project" value="InterPro"/>
</dbReference>
<dbReference type="InterPro" id="IPR033121">
    <property type="entry name" value="PEPTIDASE_A1"/>
</dbReference>
<feature type="transmembrane region" description="Helical" evidence="12">
    <location>
        <begin position="407"/>
        <end position="428"/>
    </location>
</feature>
<sequence>METLDWLGYISQPYLRERNRLVLLLLLAISLCQSDIIVRLNDGREIHYANNYVFSGPRVYNVTARVVTASPIDGCDLNKQNRSAIFGAIVVVDDHLCLFQDKLKQMTRGGAVGVIFQLFDHYGVDYWDRSDGHYCPGSWFVPNPLRGDLQSISDLIDEGRVVNITMSTAVNNAWIDFTRGPGGILFQIILGSCLMGGIMLGSIRLRRIILVNGFQPTTTAQSYYLFQLSGFTIALLYEVDPLRFHPFFPRYMDAFLLVLNAPFHACARALIIFYWQEVLSGWNPDLHNSHLSKFKRPFIITAIILFGLEISFSAVRYVYITGDILYYNLVAYGVVLAVNSIYFTVLGVKVYRIIWTKKRDNSDGQYSNHIWKMYLLIICSNVCVVLCLLFCILLATPFTRISPFTQVFAWGGVIFFLFLSNLLQMLTVSAPKQDLFQTNSTDVDRNGSREAGQNSSLKGDSQSIHIDSVCIEETQESDREETDIVEVRNVRRRGQPDEWQIERMEIGSESLEKVVFCISGCSVVANQVLPVGEAAAEGLFFLQEDKGKEDRRSQGIGLLTGFPSALHFFERFFYPIEAEAIKIVNCITPEINGIWQSTSALPHRSSTFNSILEMAVYGHGCVKNDCPGGVKRYYLPENSTSSTLEPCDSSLCLAIANHRCTKSKHCQQRYDYEDDSWWTGALVHDVISFADRSSKLPVLFAEVLRTSGSFEAPEADGILGVGLNDDGSISPALDRICVDNSLDKAFYLALYPDRTGRLSIGMSDTTIHQGELSSVPMVTDAKGVYNSWSVQLNSLSVGDTNIDSSIVALLDTGTTYTLLPPRLFEGVTEVMKRILCGGEDVLQCICSDDSFFEGKKVCNVKRLDHLPEITWNFGQVKVTTLAREYLPVTPSGLYQYGFVNSTDNVVLLGNSFLISKYASSQRPLTAWVLTSTINVMSMPTIVRMLSSIYKWLYLSWKQLLPLFSFTVGIMHIICQSLSHYMTTNKRYRCIMRPTALLILLFTSSLAVNNGLGKTPQMGWNSWTGYFCNINETIIRDTVDTLVNTGLAALGYKYVNVDDCWAGPRDEQGQITSDPKTFPSGMKALADYAHSKGLLFGLYSDAGTKTCAGRPGSLNYEEIDAKTYSDWGIDYLKYDNCFNENVPPKERYPKMGKALLSQSHPIFYSLCEWGQDNPGRWAPKVANSWRTTDDIQDNWYSIMWNLFNNDYSGGSAGPGAWNDPDMLQVGNGNLPVESYRAHFSLWCAVKAPLIIGTNINKASKDTMDILSNAEAIAINQDPMGKQARLVEHTPAYQIWRGPLENGDYALVLLNHAYAPVNVTVNLRKHFKTSSASFRDIWAKEDVGVFNGSFVSPAIIQHSALFYRGISSKVWVLEQRYMRISLISGWLNMVSFSPLLWLCFVGHVMCLNPIIISGNKFFDSITQQQFYVVGVDYQPSPDPISDLAGLRRDIPLMRDLGINTIRCYQIDPAADHDEGMKLLNDAGIYVLIDAASPSASIISDAPAWTTDIFASFRTKMDEFMGYTNLLGYISANEVVIQSSQTPSAAYVKAAVRDMKSYLRSKGKNIPVGYAATDVEAAENFRRYLDCGDASTTVDFYGVNIYRWCGSTANLQTSGYEGLRQLWSSSAVPIIFTEYGCNQPSPRTFNEIAAIYNEMTSVLSGGFIYEYHQEENGFGLVNLTGSSFSILPDYVAAKQQLSKIRPPRAQLPAQTPILQRENCPAVSNSWESSPSLPPTPNAPACQCMWGQLPCRTDSEDMSTVTVDTAKNIGNTLDYICGNFPSACTAISGDSKSGTYGTWSHCDPLEKVSWAMNSWYNQYQSIQGASACDFGGLGKVQAPKVSQSCGDQLKFVRPRYIIPIDDVHLFNFVDVFHRIDIVHHFNNVDAIHNIDIVHFINYIDAIHFINNIDAIHLVYIIEDVFYLIDFFYLFNNIDAVHLANIIDVFHLINVDAIHLIDIINIFHFNDILYHIYINAVDLVNINKVDAIDIINSFNILHIIHILHITQVNHFIYNICIFLIHLPIDIDHIIDDASIYNDINIERHYNIIKPSHQVDFNSTNCNLHDDYTSSPDRPLKRYEAFLVWSVHLWHSQLCYYPLDFQCIRDDIEGAFLCPSNQRSCRGGCYLPGQFVCKRE</sequence>
<evidence type="ECO:0000256" key="7">
    <source>
        <dbReference type="ARBA" id="ARBA00023157"/>
    </source>
</evidence>
<dbReference type="InterPro" id="IPR034164">
    <property type="entry name" value="Pepsin-like_dom"/>
</dbReference>
<evidence type="ECO:0000256" key="1">
    <source>
        <dbReference type="ARBA" id="ARBA00001255"/>
    </source>
</evidence>
<gene>
    <name evidence="14" type="ORF">PROFUN_01250</name>
</gene>
<comment type="catalytic activity">
    <reaction evidence="1 10">
        <text>Hydrolysis of terminal, non-reducing alpha-D-galactose residues in alpha-D-galactosides, including galactose oligosaccharides, galactomannans and galactolipids.</text>
        <dbReference type="EC" id="3.2.1.22"/>
    </reaction>
</comment>
<proteinExistence type="inferred from homology"/>
<dbReference type="InterPro" id="IPR041233">
    <property type="entry name" value="Melibiase_C"/>
</dbReference>
<evidence type="ECO:0000256" key="12">
    <source>
        <dbReference type="SAM" id="Phobius"/>
    </source>
</evidence>
<dbReference type="InterPro" id="IPR004886">
    <property type="entry name" value="Glucanosyltransferase"/>
</dbReference>
<feature type="region of interest" description="Disordered" evidence="11">
    <location>
        <begin position="439"/>
        <end position="461"/>
    </location>
</feature>
<keyword evidence="15" id="KW-1185">Reference proteome</keyword>
<dbReference type="Gene3D" id="2.40.70.10">
    <property type="entry name" value="Acid Proteases"/>
    <property type="match status" value="2"/>
</dbReference>
<dbReference type="SUPFAM" id="SSF51011">
    <property type="entry name" value="Glycosyl hydrolase domain"/>
    <property type="match status" value="1"/>
</dbReference>
<evidence type="ECO:0000256" key="6">
    <source>
        <dbReference type="ARBA" id="ARBA00022801"/>
    </source>
</evidence>
<dbReference type="Pfam" id="PF03198">
    <property type="entry name" value="Glyco_hydro_72"/>
    <property type="match status" value="1"/>
</dbReference>
<dbReference type="Gene3D" id="3.20.20.70">
    <property type="entry name" value="Aldolase class I"/>
    <property type="match status" value="1"/>
</dbReference>
<dbReference type="Pfam" id="PF16499">
    <property type="entry name" value="Melibiase_2"/>
    <property type="match status" value="1"/>
</dbReference>
<name>A0A2P6NZL4_9EUKA</name>
<keyword evidence="7 10" id="KW-1015">Disulfide bond</keyword>
<evidence type="ECO:0000256" key="4">
    <source>
        <dbReference type="ARBA" id="ARBA00012755"/>
    </source>
</evidence>
<evidence type="ECO:0000259" key="13">
    <source>
        <dbReference type="PROSITE" id="PS51767"/>
    </source>
</evidence>
<dbReference type="PROSITE" id="PS00512">
    <property type="entry name" value="ALPHA_GALACTOSIDASE"/>
    <property type="match status" value="1"/>
</dbReference>
<dbReference type="InParanoid" id="A0A2P6NZL4"/>
<reference evidence="14 15" key="1">
    <citation type="journal article" date="2018" name="Genome Biol. Evol.">
        <title>Multiple Roots of Fruiting Body Formation in Amoebozoa.</title>
        <authorList>
            <person name="Hillmann F."/>
            <person name="Forbes G."/>
            <person name="Novohradska S."/>
            <person name="Ferling I."/>
            <person name="Riege K."/>
            <person name="Groth M."/>
            <person name="Westermann M."/>
            <person name="Marz M."/>
            <person name="Spaller T."/>
            <person name="Winckler T."/>
            <person name="Schaap P."/>
            <person name="Glockner G."/>
        </authorList>
    </citation>
    <scope>NUCLEOTIDE SEQUENCE [LARGE SCALE GENOMIC DNA]</scope>
    <source>
        <strain evidence="14 15">Jena</strain>
    </source>
</reference>
<dbReference type="InterPro" id="IPR017853">
    <property type="entry name" value="GH"/>
</dbReference>
<dbReference type="InterPro" id="IPR012946">
    <property type="entry name" value="X8"/>
</dbReference>
<evidence type="ECO:0000256" key="10">
    <source>
        <dbReference type="RuleBase" id="RU361168"/>
    </source>
</evidence>
<dbReference type="Gene3D" id="2.60.40.1180">
    <property type="entry name" value="Golgi alpha-mannosidase II"/>
    <property type="match status" value="1"/>
</dbReference>
<evidence type="ECO:0000256" key="8">
    <source>
        <dbReference type="ARBA" id="ARBA00023180"/>
    </source>
</evidence>